<dbReference type="PANTHER" id="PTHR11258">
    <property type="entry name" value="2-5 OLIGOADENYLATE SYNTHETASE"/>
    <property type="match status" value="1"/>
</dbReference>
<feature type="domain" description="2'-5'-oligoadenylate synthetase 1" evidence="2">
    <location>
        <begin position="144"/>
        <end position="232"/>
    </location>
</feature>
<accession>A0ABP1S7H8</accession>
<dbReference type="InterPro" id="IPR043519">
    <property type="entry name" value="NT_sf"/>
</dbReference>
<evidence type="ECO:0000256" key="1">
    <source>
        <dbReference type="ARBA" id="ARBA00009526"/>
    </source>
</evidence>
<gene>
    <name evidence="3" type="ORF">ODALV1_LOCUS30244</name>
</gene>
<organism evidence="3 4">
    <name type="scientific">Orchesella dallaii</name>
    <dbReference type="NCBI Taxonomy" id="48710"/>
    <lineage>
        <taxon>Eukaryota</taxon>
        <taxon>Metazoa</taxon>
        <taxon>Ecdysozoa</taxon>
        <taxon>Arthropoda</taxon>
        <taxon>Hexapoda</taxon>
        <taxon>Collembola</taxon>
        <taxon>Entomobryomorpha</taxon>
        <taxon>Entomobryoidea</taxon>
        <taxon>Orchesellidae</taxon>
        <taxon>Orchesellinae</taxon>
        <taxon>Orchesella</taxon>
    </lineage>
</organism>
<proteinExistence type="inferred from homology"/>
<comment type="similarity">
    <text evidence="1">Belongs to the 2-5A synthase family.</text>
</comment>
<keyword evidence="4" id="KW-1185">Reference proteome</keyword>
<reference evidence="3 4" key="1">
    <citation type="submission" date="2024-08" db="EMBL/GenBank/DDBJ databases">
        <authorList>
            <person name="Cucini C."/>
            <person name="Frati F."/>
        </authorList>
    </citation>
    <scope>NUCLEOTIDE SEQUENCE [LARGE SCALE GENOMIC DNA]</scope>
</reference>
<dbReference type="Gene3D" id="3.30.460.10">
    <property type="entry name" value="Beta Polymerase, domain 2"/>
    <property type="match status" value="1"/>
</dbReference>
<dbReference type="Pfam" id="PF10421">
    <property type="entry name" value="OAS1_C"/>
    <property type="match status" value="1"/>
</dbReference>
<dbReference type="Gene3D" id="1.10.1410.20">
    <property type="entry name" value="2'-5'-oligoadenylate synthetase 1, domain 2"/>
    <property type="match status" value="1"/>
</dbReference>
<evidence type="ECO:0000313" key="3">
    <source>
        <dbReference type="EMBL" id="CAL8144615.1"/>
    </source>
</evidence>
<evidence type="ECO:0000259" key="2">
    <source>
        <dbReference type="Pfam" id="PF10421"/>
    </source>
</evidence>
<protein>
    <recommendedName>
        <fullName evidence="2">2'-5'-oligoadenylate synthetase 1 domain-containing protein</fullName>
    </recommendedName>
</protein>
<dbReference type="InterPro" id="IPR018952">
    <property type="entry name" value="2-5-oligoAdlate_synth_1_dom2/C"/>
</dbReference>
<sequence length="458" mass="51793">MVEDRKSQIDALLTNFGQSLKASDEFYHEGTQLAQRLFIKLQQKSKFSIAEPHFGGSFGKKTDVMEPDLDLVVVCNEVEPPLAKVLDDFEDVLTLYQDELRINSDSIKNKERSINFYFKNGIEVDLLPAANIEDKEEVIQKIMKDPRNSVYYSPSLVKTQVGFLKSQESFTHTLIRLAKYWYKNLYFGGEKVFGGSAMIELISVAAAEEEGKSMLRAFDKVLEMISRLDSLKLAFRSLSADNDKWERVPVNELHQGNSRQIVPCLVGNPLKLQQNYFIIEPANPFQDFLEERTITVINNFKKFASLTRTDLGQLVSSNRVGEDFILALFQPRPLVIVHVHTLCLPNYFNVKYASPCSSLLCGMKVRNEAVMKDDRKKATIDVLKARLLSVVNAVATTNPDTVTTNSVCDAVRDATKTSLQVDLGPAAVDRENEMDVTLTIPYRIKGQGYAVRYSMSWK</sequence>
<name>A0ABP1S7H8_9HEXA</name>
<dbReference type="Proteomes" id="UP001642540">
    <property type="component" value="Unassembled WGS sequence"/>
</dbReference>
<comment type="caution">
    <text evidence="3">The sequence shown here is derived from an EMBL/GenBank/DDBJ whole genome shotgun (WGS) entry which is preliminary data.</text>
</comment>
<evidence type="ECO:0000313" key="4">
    <source>
        <dbReference type="Proteomes" id="UP001642540"/>
    </source>
</evidence>
<dbReference type="SUPFAM" id="SSF81301">
    <property type="entry name" value="Nucleotidyltransferase"/>
    <property type="match status" value="1"/>
</dbReference>
<dbReference type="PANTHER" id="PTHR11258:SF11">
    <property type="entry name" value="C2H2-TYPE DOMAIN-CONTAINING PROTEIN"/>
    <property type="match status" value="1"/>
</dbReference>
<dbReference type="EMBL" id="CAXLJM020000161">
    <property type="protein sequence ID" value="CAL8144615.1"/>
    <property type="molecule type" value="Genomic_DNA"/>
</dbReference>